<reference evidence="1" key="2">
    <citation type="journal article" date="2015" name="Data Brief">
        <title>Shoot transcriptome of the giant reed, Arundo donax.</title>
        <authorList>
            <person name="Barrero R.A."/>
            <person name="Guerrero F.D."/>
            <person name="Moolhuijzen P."/>
            <person name="Goolsby J.A."/>
            <person name="Tidwell J."/>
            <person name="Bellgard S.E."/>
            <person name="Bellgard M.I."/>
        </authorList>
    </citation>
    <scope>NUCLEOTIDE SEQUENCE</scope>
    <source>
        <tissue evidence="1">Shoot tissue taken approximately 20 cm above the soil surface</tissue>
    </source>
</reference>
<name>A0A0A9GI30_ARUDO</name>
<sequence length="47" mass="5820">MNDNLILCSMVECNFKGFQELQFWQWNIQHFIIHDVRRLIVMDEHVQ</sequence>
<reference evidence="1" key="1">
    <citation type="submission" date="2014-09" db="EMBL/GenBank/DDBJ databases">
        <authorList>
            <person name="Magalhaes I.L.F."/>
            <person name="Oliveira U."/>
            <person name="Santos F.R."/>
            <person name="Vidigal T.H.D.A."/>
            <person name="Brescovit A.D."/>
            <person name="Santos A.J."/>
        </authorList>
    </citation>
    <scope>NUCLEOTIDE SEQUENCE</scope>
    <source>
        <tissue evidence="1">Shoot tissue taken approximately 20 cm above the soil surface</tissue>
    </source>
</reference>
<protein>
    <submittedName>
        <fullName evidence="1">Uncharacterized protein</fullName>
    </submittedName>
</protein>
<organism evidence="1">
    <name type="scientific">Arundo donax</name>
    <name type="common">Giant reed</name>
    <name type="synonym">Donax arundinaceus</name>
    <dbReference type="NCBI Taxonomy" id="35708"/>
    <lineage>
        <taxon>Eukaryota</taxon>
        <taxon>Viridiplantae</taxon>
        <taxon>Streptophyta</taxon>
        <taxon>Embryophyta</taxon>
        <taxon>Tracheophyta</taxon>
        <taxon>Spermatophyta</taxon>
        <taxon>Magnoliopsida</taxon>
        <taxon>Liliopsida</taxon>
        <taxon>Poales</taxon>
        <taxon>Poaceae</taxon>
        <taxon>PACMAD clade</taxon>
        <taxon>Arundinoideae</taxon>
        <taxon>Arundineae</taxon>
        <taxon>Arundo</taxon>
    </lineage>
</organism>
<dbReference type="EMBL" id="GBRH01177528">
    <property type="protein sequence ID" value="JAE20368.1"/>
    <property type="molecule type" value="Transcribed_RNA"/>
</dbReference>
<evidence type="ECO:0000313" key="1">
    <source>
        <dbReference type="EMBL" id="JAE20368.1"/>
    </source>
</evidence>
<accession>A0A0A9GI30</accession>
<dbReference type="AlphaFoldDB" id="A0A0A9GI30"/>
<proteinExistence type="predicted"/>